<dbReference type="ExpressionAtlas" id="B4G276">
    <property type="expression patterns" value="baseline and differential"/>
</dbReference>
<dbReference type="EMBL" id="CM000785">
    <property type="protein sequence ID" value="AQL04220.1"/>
    <property type="molecule type" value="Genomic_DNA"/>
</dbReference>
<dbReference type="PANTHER" id="PTHR46554:SF3">
    <property type="entry name" value="OS07G0642600 PROTEIN"/>
    <property type="match status" value="1"/>
</dbReference>
<gene>
    <name evidence="3" type="ORF">ZEAMMB73_Zm00001d046397</name>
</gene>
<dbReference type="InParanoid" id="B4G276"/>
<feature type="compositionally biased region" description="Low complexity" evidence="1">
    <location>
        <begin position="24"/>
        <end position="37"/>
    </location>
</feature>
<feature type="region of interest" description="Disordered" evidence="1">
    <location>
        <begin position="23"/>
        <end position="82"/>
    </location>
</feature>
<dbReference type="PANTHER" id="PTHR46554">
    <property type="entry name" value="MEDIATOR OF RNA POLYMERASE II TRANSCRIPTION SUBUNIT 26A-RELATED"/>
    <property type="match status" value="1"/>
</dbReference>
<evidence type="ECO:0000313" key="3">
    <source>
        <dbReference type="EMBL" id="AQL04220.1"/>
    </source>
</evidence>
<feature type="region of interest" description="Disordered" evidence="1">
    <location>
        <begin position="94"/>
        <end position="147"/>
    </location>
</feature>
<accession>B4G276</accession>
<sequence length="147" mass="15690">MLPCWTQEPSSGQMKEQFVVEMLARPSSAAGSGPGRSQQRQEDASSAQGSRPQSSAASDTPVAQQPDANSVRAKLELAKNTKLEAAKRKLQEGYQEFDNAKKQRSIQMVHPQNLPKQANNTQNFQPSGPAASQGMAATGIGSSSNSF</sequence>
<dbReference type="EMBL" id="BT043464">
    <property type="protein sequence ID" value="ACF88469.1"/>
    <property type="molecule type" value="mRNA"/>
</dbReference>
<reference evidence="2" key="1">
    <citation type="journal article" date="2009" name="PLoS Genet.">
        <title>Sequencing, mapping, and analysis of 27,455 maize full-length cDNAs.</title>
        <authorList>
            <person name="Soderlund C."/>
            <person name="Descour A."/>
            <person name="Kudrna D."/>
            <person name="Bomhoff M."/>
            <person name="Boyd L."/>
            <person name="Currie J."/>
            <person name="Angelova A."/>
            <person name="Collura K."/>
            <person name="Wissotski M."/>
            <person name="Ashley E."/>
            <person name="Morrow D."/>
            <person name="Fernandes J."/>
            <person name="Walbot V."/>
            <person name="Yu Y."/>
        </authorList>
    </citation>
    <scope>NUCLEOTIDE SEQUENCE</scope>
    <source>
        <strain evidence="2">B73</strain>
    </source>
</reference>
<organism evidence="2">
    <name type="scientific">Zea mays</name>
    <name type="common">Maize</name>
    <dbReference type="NCBI Taxonomy" id="4577"/>
    <lineage>
        <taxon>Eukaryota</taxon>
        <taxon>Viridiplantae</taxon>
        <taxon>Streptophyta</taxon>
        <taxon>Embryophyta</taxon>
        <taxon>Tracheophyta</taxon>
        <taxon>Spermatophyta</taxon>
        <taxon>Magnoliopsida</taxon>
        <taxon>Liliopsida</taxon>
        <taxon>Poales</taxon>
        <taxon>Poaceae</taxon>
        <taxon>PACMAD clade</taxon>
        <taxon>Panicoideae</taxon>
        <taxon>Andropogonodae</taxon>
        <taxon>Andropogoneae</taxon>
        <taxon>Tripsacinae</taxon>
        <taxon>Zea</taxon>
    </lineage>
</organism>
<feature type="compositionally biased region" description="Polar residues" evidence="1">
    <location>
        <begin position="44"/>
        <end position="68"/>
    </location>
</feature>
<reference evidence="3" key="2">
    <citation type="submission" date="2015-12" db="EMBL/GenBank/DDBJ databases">
        <title>Update maize B73 reference genome by single molecule sequencing technologies.</title>
        <authorList>
            <consortium name="Maize Genome Sequencing Project"/>
            <person name="Ware D."/>
        </authorList>
    </citation>
    <scope>NUCLEOTIDE SEQUENCE</scope>
    <source>
        <tissue evidence="3">Seedling</tissue>
    </source>
</reference>
<feature type="compositionally biased region" description="Polar residues" evidence="1">
    <location>
        <begin position="114"/>
        <end position="126"/>
    </location>
</feature>
<name>B4G276_MAIZE</name>
<evidence type="ECO:0000256" key="1">
    <source>
        <dbReference type="SAM" id="MobiDB-lite"/>
    </source>
</evidence>
<protein>
    <submittedName>
        <fullName evidence="2">Uncharacterized protein</fullName>
    </submittedName>
</protein>
<dbReference type="AlphaFoldDB" id="B4G276"/>
<dbReference type="STRING" id="4577.B4G276"/>
<evidence type="ECO:0000313" key="2">
    <source>
        <dbReference type="EMBL" id="ACF88469.1"/>
    </source>
</evidence>
<proteinExistence type="evidence at transcript level"/>
<feature type="compositionally biased region" description="Basic and acidic residues" evidence="1">
    <location>
        <begin position="73"/>
        <end position="82"/>
    </location>
</feature>